<feature type="transmembrane region" description="Helical" evidence="1">
    <location>
        <begin position="158"/>
        <end position="177"/>
    </location>
</feature>
<dbReference type="Pfam" id="PF13536">
    <property type="entry name" value="EmrE"/>
    <property type="match status" value="1"/>
</dbReference>
<proteinExistence type="predicted"/>
<dbReference type="InterPro" id="IPR032713">
    <property type="entry name" value="EmrE"/>
</dbReference>
<name>A0A366XZD6_9BACI</name>
<evidence type="ECO:0000313" key="2">
    <source>
        <dbReference type="EMBL" id="RBW70139.1"/>
    </source>
</evidence>
<keyword evidence="1" id="KW-0812">Transmembrane</keyword>
<feature type="transmembrane region" description="Helical" evidence="1">
    <location>
        <begin position="95"/>
        <end position="116"/>
    </location>
</feature>
<evidence type="ECO:0000313" key="3">
    <source>
        <dbReference type="Proteomes" id="UP000253314"/>
    </source>
</evidence>
<organism evidence="2 3">
    <name type="scientific">Bacillus taeanensis</name>
    <dbReference type="NCBI Taxonomy" id="273032"/>
    <lineage>
        <taxon>Bacteria</taxon>
        <taxon>Bacillati</taxon>
        <taxon>Bacillota</taxon>
        <taxon>Bacilli</taxon>
        <taxon>Bacillales</taxon>
        <taxon>Bacillaceae</taxon>
        <taxon>Bacillus</taxon>
    </lineage>
</organism>
<reference evidence="2 3" key="1">
    <citation type="submission" date="2018-07" db="EMBL/GenBank/DDBJ databases">
        <title>Lottiidibacillus patelloidae gen. nov., sp. nov., isolated from the intestinal tract of a marine limpet and the reclassification of B. taeanensis BH030017T, B. algicola KMM 3737T and B. hwajinpoensis SW-72T as genus Lottiidibacillus.</title>
        <authorList>
            <person name="Liu R."/>
            <person name="Huang Z."/>
        </authorList>
    </citation>
    <scope>NUCLEOTIDE SEQUENCE [LARGE SCALE GENOMIC DNA]</scope>
    <source>
        <strain evidence="2 3">BH030017</strain>
    </source>
</reference>
<accession>A0A366XZD6</accession>
<keyword evidence="1" id="KW-1133">Transmembrane helix</keyword>
<feature type="transmembrane region" description="Helical" evidence="1">
    <location>
        <begin position="68"/>
        <end position="89"/>
    </location>
</feature>
<comment type="caution">
    <text evidence="2">The sequence shown here is derived from an EMBL/GenBank/DDBJ whole genome shotgun (WGS) entry which is preliminary data.</text>
</comment>
<sequence length="330" mass="36594">MKEITIGIFASMFFAVTFILNRSMELSGGSWMWSSSLRFLFMLPFLFFIVMLRSSLKQVWNEILKHPIQWIVWSFIGFVLFYAPITYAASYGPGWLVAGTWQITIVAGILLTPLFFETIQTKSGVIKRRHTIQKKALYISLLILLGVVLIQLQKAEHFSLNDLVFGVIPVMIAAFAYPLGNRKMMELCGGRLDTFQRVFGMTLASLPFWLLISGAAFIKVGSPSSEQVLQSFIVAICSGVIATSLFFIATDRAREHQGKLAAVEATQSTQVLFVIGGEAFLLSSPVPSEAAAAGILIIILGIVLHSFSMKKINKIHTKNISLSNSKEKQV</sequence>
<keyword evidence="1" id="KW-0472">Membrane</keyword>
<feature type="transmembrane region" description="Helical" evidence="1">
    <location>
        <begin position="290"/>
        <end position="308"/>
    </location>
</feature>
<dbReference type="EMBL" id="QOCW01000006">
    <property type="protein sequence ID" value="RBW70139.1"/>
    <property type="molecule type" value="Genomic_DNA"/>
</dbReference>
<dbReference type="RefSeq" id="WP_113805428.1">
    <property type="nucleotide sequence ID" value="NZ_QOCW01000006.1"/>
</dbReference>
<feature type="transmembrane region" description="Helical" evidence="1">
    <location>
        <begin position="136"/>
        <end position="152"/>
    </location>
</feature>
<dbReference type="AlphaFoldDB" id="A0A366XZD6"/>
<dbReference type="OrthoDB" id="3457556at2"/>
<feature type="transmembrane region" description="Helical" evidence="1">
    <location>
        <begin position="7"/>
        <end position="24"/>
    </location>
</feature>
<feature type="transmembrane region" description="Helical" evidence="1">
    <location>
        <begin position="230"/>
        <end position="249"/>
    </location>
</feature>
<feature type="transmembrane region" description="Helical" evidence="1">
    <location>
        <begin position="198"/>
        <end position="218"/>
    </location>
</feature>
<dbReference type="Proteomes" id="UP000253314">
    <property type="component" value="Unassembled WGS sequence"/>
</dbReference>
<feature type="transmembrane region" description="Helical" evidence="1">
    <location>
        <begin position="261"/>
        <end position="284"/>
    </location>
</feature>
<gene>
    <name evidence="2" type="ORF">DS031_08080</name>
</gene>
<feature type="transmembrane region" description="Helical" evidence="1">
    <location>
        <begin position="36"/>
        <end position="56"/>
    </location>
</feature>
<protein>
    <submittedName>
        <fullName evidence="2">Multidrug resistance efflux transporter family protein</fullName>
    </submittedName>
</protein>
<evidence type="ECO:0000256" key="1">
    <source>
        <dbReference type="SAM" id="Phobius"/>
    </source>
</evidence>
<keyword evidence="3" id="KW-1185">Reference proteome</keyword>